<feature type="compositionally biased region" description="Polar residues" evidence="13">
    <location>
        <begin position="770"/>
        <end position="787"/>
    </location>
</feature>
<comment type="cofactor">
    <cofactor evidence="12">
        <name>a divalent metal cation</name>
        <dbReference type="ChEBI" id="CHEBI:60240"/>
    </cofactor>
    <text evidence="12">Binds 2 divalent metal cations per subunit. Site 1 may preferentially bind zinc ions, while site 2 has a preference for magnesium and/or manganese ions.</text>
</comment>
<dbReference type="PROSITE" id="PS00126">
    <property type="entry name" value="PDEASE_I_1"/>
    <property type="match status" value="1"/>
</dbReference>
<comment type="catalytic activity">
    <reaction evidence="7">
        <text>3',5'-cyclic GMP + H2O = GMP + H(+)</text>
        <dbReference type="Rhea" id="RHEA:16957"/>
        <dbReference type="ChEBI" id="CHEBI:15377"/>
        <dbReference type="ChEBI" id="CHEBI:15378"/>
        <dbReference type="ChEBI" id="CHEBI:57746"/>
        <dbReference type="ChEBI" id="CHEBI:58115"/>
    </reaction>
    <physiologicalReaction direction="left-to-right" evidence="7">
        <dbReference type="Rhea" id="RHEA:16958"/>
    </physiologicalReaction>
</comment>
<feature type="binding site" evidence="11">
    <location>
        <position position="224"/>
    </location>
    <ligand>
        <name>Zn(2+)</name>
        <dbReference type="ChEBI" id="CHEBI:29105"/>
        <label>2</label>
    </ligand>
</feature>
<evidence type="ECO:0000256" key="11">
    <source>
        <dbReference type="PIRSR" id="PIRSR623088-3"/>
    </source>
</evidence>
<feature type="region of interest" description="Disordered" evidence="13">
    <location>
        <begin position="770"/>
        <end position="790"/>
    </location>
</feature>
<keyword evidence="4 12" id="KW-0378">Hydrolase</keyword>
<dbReference type="GO" id="GO:0046872">
    <property type="term" value="F:metal ion binding"/>
    <property type="evidence" value="ECO:0007669"/>
    <property type="project" value="UniProtKB-KW"/>
</dbReference>
<feature type="binding site" evidence="11">
    <location>
        <position position="187"/>
    </location>
    <ligand>
        <name>Zn(2+)</name>
        <dbReference type="ChEBI" id="CHEBI:29105"/>
        <label>1</label>
    </ligand>
</feature>
<evidence type="ECO:0000256" key="9">
    <source>
        <dbReference type="PIRSR" id="PIRSR623088-1"/>
    </source>
</evidence>
<evidence type="ECO:0000256" key="3">
    <source>
        <dbReference type="ARBA" id="ARBA00022723"/>
    </source>
</evidence>
<protein>
    <recommendedName>
        <fullName evidence="12">Phosphodiesterase</fullName>
        <ecNumber evidence="12">3.1.4.-</ecNumber>
    </recommendedName>
</protein>
<feature type="binding site" evidence="11">
    <location>
        <position position="224"/>
    </location>
    <ligand>
        <name>Zn(2+)</name>
        <dbReference type="ChEBI" id="CHEBI:29105"/>
        <label>1</label>
    </ligand>
</feature>
<feature type="compositionally biased region" description="Basic residues" evidence="13">
    <location>
        <begin position="529"/>
        <end position="539"/>
    </location>
</feature>
<dbReference type="EC" id="3.1.4.-" evidence="12"/>
<evidence type="ECO:0000256" key="5">
    <source>
        <dbReference type="ARBA" id="ARBA00023149"/>
    </source>
</evidence>
<dbReference type="InterPro" id="IPR023088">
    <property type="entry name" value="PDEase"/>
</dbReference>
<feature type="region of interest" description="Disordered" evidence="13">
    <location>
        <begin position="421"/>
        <end position="463"/>
    </location>
</feature>
<evidence type="ECO:0000313" key="15">
    <source>
        <dbReference type="EMBL" id="CAI5769068.1"/>
    </source>
</evidence>
<dbReference type="SUPFAM" id="SSF109604">
    <property type="entry name" value="HD-domain/PDEase-like"/>
    <property type="match status" value="1"/>
</dbReference>
<keyword evidence="5" id="KW-0114">cAMP</keyword>
<reference evidence="15" key="1">
    <citation type="submission" date="2022-12" db="EMBL/GenBank/DDBJ databases">
        <authorList>
            <person name="Alioto T."/>
            <person name="Alioto T."/>
            <person name="Gomez Garrido J."/>
        </authorList>
    </citation>
    <scope>NUCLEOTIDE SEQUENCE</scope>
</reference>
<evidence type="ECO:0000256" key="2">
    <source>
        <dbReference type="ARBA" id="ARBA00022535"/>
    </source>
</evidence>
<proteinExistence type="inferred from homology"/>
<dbReference type="Proteomes" id="UP001178461">
    <property type="component" value="Chromosome 3"/>
</dbReference>
<dbReference type="InterPro" id="IPR036971">
    <property type="entry name" value="PDEase_catalytic_dom_sf"/>
</dbReference>
<accession>A0AA35K2C6</accession>
<evidence type="ECO:0000313" key="16">
    <source>
        <dbReference type="Proteomes" id="UP001178461"/>
    </source>
</evidence>
<evidence type="ECO:0000256" key="10">
    <source>
        <dbReference type="PIRSR" id="PIRSR623088-2"/>
    </source>
</evidence>
<feature type="region of interest" description="Disordered" evidence="13">
    <location>
        <begin position="491"/>
        <end position="543"/>
    </location>
</feature>
<gene>
    <name evidence="15" type="ORF">PODLI_1B003516</name>
</gene>
<dbReference type="Gene3D" id="1.10.1300.10">
    <property type="entry name" value="3'5'-cyclic nucleotide phosphodiesterase, catalytic domain"/>
    <property type="match status" value="1"/>
</dbReference>
<dbReference type="CDD" id="cd00077">
    <property type="entry name" value="HDc"/>
    <property type="match status" value="1"/>
</dbReference>
<dbReference type="InterPro" id="IPR003607">
    <property type="entry name" value="HD/PDEase_dom"/>
</dbReference>
<dbReference type="GO" id="GO:0007165">
    <property type="term" value="P:signal transduction"/>
    <property type="evidence" value="ECO:0007669"/>
    <property type="project" value="InterPro"/>
</dbReference>
<dbReference type="Pfam" id="PF00233">
    <property type="entry name" value="PDEase_I"/>
    <property type="match status" value="1"/>
</dbReference>
<feature type="binding site" evidence="10">
    <location>
        <position position="224"/>
    </location>
    <ligand>
        <name>AMP</name>
        <dbReference type="ChEBI" id="CHEBI:456215"/>
    </ligand>
</feature>
<feature type="active site" description="Proton donor" evidence="9">
    <location>
        <position position="183"/>
    </location>
</feature>
<feature type="compositionally biased region" description="Basic and acidic residues" evidence="13">
    <location>
        <begin position="650"/>
        <end position="660"/>
    </location>
</feature>
<evidence type="ECO:0000256" key="8">
    <source>
        <dbReference type="ARBA" id="ARBA00033709"/>
    </source>
</evidence>
<dbReference type="InterPro" id="IPR002073">
    <property type="entry name" value="PDEase_catalytic_dom"/>
</dbReference>
<evidence type="ECO:0000256" key="1">
    <source>
        <dbReference type="ARBA" id="ARBA00010664"/>
    </source>
</evidence>
<evidence type="ECO:0000256" key="13">
    <source>
        <dbReference type="SAM" id="MobiDB-lite"/>
    </source>
</evidence>
<evidence type="ECO:0000256" key="12">
    <source>
        <dbReference type="RuleBase" id="RU363067"/>
    </source>
</evidence>
<sequence length="810" mass="91183">MTQDKRGKLGARTNYTSAKSKTCDQRAKKKLSATLLSLLDTEDDLSNIQWGSVPLEVQDWLTVTFARKKEAYSIKPEDQPSIRTISYAVQASVLVKRMFRTPTSASGLAYPEKVIAAFKDIDKWDFDVFALNETCEGHSLKYLMCDLFNKYDLLRQFKIPITCLISFASALEVGYSKHQNPYHNVIHATDVTQTVHCIMLHTGMMHWFTDLEILAILFSTSIHDYEHTGTTNHFHVRTRSEMALLYNDKSVLENHHVSAVYQLMQNEDMNILVNLTNEEWRELRRLVIEMVLATDMSHHFQQMKYLKHVLKCLQHVKRTDRDKLMSMIVHAADISHPSKAWKLHQQWANALMDEFFKQGDKEAELGLPISPLCDRGTTNIAETQIGFIDVIVKPIFSLIIEAAEKIVEPLIYEAFETGCSSSRDSGYFSGSGSTEDENKPKLSGNSFEEEENFSPGSVKSESGTCTERNLLISLDIASFEEHLVHNIEANRKKWKESQEPKSKESPMKESNKAKDKVSKDKKEGGKPQKTSKPKHHPSKSNKLCIAPQSPTVCDCELCHNRAFEPMDVSFIVYNAGASEPFQPQPDDEVMDVTESYEELVDNKSSWRKAAGQDTDKNIYEMRGMVPKTKPLRPNESDDVIIEEFIPDDPEPPKESEHPAVPDHNGAQLSPGLGFMSELTKSEVDFFSLWNEEIMRRAAEQQKQDQSRMAADAALQVAISAKQNEGCQANSADQNFVLQVISIDTPIITNRTESGQHCDPSQKEVANTSALKQDITTPSNACQQNETTPRGAGAAAVSVTSLSYGVFKIPQ</sequence>
<feature type="compositionally biased region" description="Basic and acidic residues" evidence="13">
    <location>
        <begin position="491"/>
        <end position="526"/>
    </location>
</feature>
<keyword evidence="16" id="KW-1185">Reference proteome</keyword>
<dbReference type="PANTHER" id="PTHR11347">
    <property type="entry name" value="CYCLIC NUCLEOTIDE PHOSPHODIESTERASE"/>
    <property type="match status" value="1"/>
</dbReference>
<feature type="binding site" evidence="10">
    <location>
        <position position="333"/>
    </location>
    <ligand>
        <name>AMP</name>
        <dbReference type="ChEBI" id="CHEBI:456215"/>
    </ligand>
</feature>
<feature type="domain" description="HD/PDEase" evidence="14">
    <location>
        <begin position="180"/>
        <end position="347"/>
    </location>
</feature>
<organism evidence="15 16">
    <name type="scientific">Podarcis lilfordi</name>
    <name type="common">Lilford's wall lizard</name>
    <dbReference type="NCBI Taxonomy" id="74358"/>
    <lineage>
        <taxon>Eukaryota</taxon>
        <taxon>Metazoa</taxon>
        <taxon>Chordata</taxon>
        <taxon>Craniata</taxon>
        <taxon>Vertebrata</taxon>
        <taxon>Euteleostomi</taxon>
        <taxon>Lepidosauria</taxon>
        <taxon>Squamata</taxon>
        <taxon>Bifurcata</taxon>
        <taxon>Unidentata</taxon>
        <taxon>Episquamata</taxon>
        <taxon>Laterata</taxon>
        <taxon>Lacertibaenia</taxon>
        <taxon>Lacertidae</taxon>
        <taxon>Podarcis</taxon>
    </lineage>
</organism>
<dbReference type="GO" id="GO:0004114">
    <property type="term" value="F:3',5'-cyclic-nucleotide phosphodiesterase activity"/>
    <property type="evidence" value="ECO:0007669"/>
    <property type="project" value="UniProtKB-EC"/>
</dbReference>
<evidence type="ECO:0000259" key="14">
    <source>
        <dbReference type="SMART" id="SM00471"/>
    </source>
</evidence>
<feature type="binding site" evidence="11">
    <location>
        <position position="223"/>
    </location>
    <ligand>
        <name>Zn(2+)</name>
        <dbReference type="ChEBI" id="CHEBI:29105"/>
        <label>1</label>
    </ligand>
</feature>
<dbReference type="Pfam" id="PF08499">
    <property type="entry name" value="PDEase_I_N"/>
    <property type="match status" value="1"/>
</dbReference>
<dbReference type="EMBL" id="OX395128">
    <property type="protein sequence ID" value="CAI5769068.1"/>
    <property type="molecule type" value="Genomic_DNA"/>
</dbReference>
<name>A0AA35K2C6_9SAUR</name>
<keyword evidence="3 11" id="KW-0479">Metal-binding</keyword>
<evidence type="ECO:0000256" key="4">
    <source>
        <dbReference type="ARBA" id="ARBA00022801"/>
    </source>
</evidence>
<evidence type="ECO:0000256" key="6">
    <source>
        <dbReference type="ARBA" id="ARBA00033675"/>
    </source>
</evidence>
<dbReference type="SMART" id="SM00471">
    <property type="entry name" value="HDc"/>
    <property type="match status" value="1"/>
</dbReference>
<feature type="binding site" evidence="10">
    <location>
        <begin position="183"/>
        <end position="187"/>
    </location>
    <ligand>
        <name>AMP</name>
        <dbReference type="ChEBI" id="CHEBI:456215"/>
    </ligand>
</feature>
<evidence type="ECO:0000256" key="7">
    <source>
        <dbReference type="ARBA" id="ARBA00033684"/>
    </source>
</evidence>
<dbReference type="InterPro" id="IPR023174">
    <property type="entry name" value="PDEase_CS"/>
</dbReference>
<feature type="compositionally biased region" description="Low complexity" evidence="13">
    <location>
        <begin position="421"/>
        <end position="433"/>
    </location>
</feature>
<dbReference type="PRINTS" id="PR00387">
    <property type="entry name" value="PDIESTERASE1"/>
</dbReference>
<comment type="catalytic activity">
    <reaction evidence="8">
        <text>a nucleoside 3',5'-cyclic phosphate + H2O = a nucleoside 5'-phosphate + H(+)</text>
        <dbReference type="Rhea" id="RHEA:14653"/>
        <dbReference type="ChEBI" id="CHEBI:15377"/>
        <dbReference type="ChEBI" id="CHEBI:15378"/>
        <dbReference type="ChEBI" id="CHEBI:57867"/>
        <dbReference type="ChEBI" id="CHEBI:58464"/>
        <dbReference type="EC" id="3.1.4.17"/>
    </reaction>
    <physiologicalReaction direction="left-to-right" evidence="8">
        <dbReference type="Rhea" id="RHEA:14654"/>
    </physiologicalReaction>
</comment>
<feature type="binding site" evidence="11">
    <location>
        <position position="333"/>
    </location>
    <ligand>
        <name>Zn(2+)</name>
        <dbReference type="ChEBI" id="CHEBI:29105"/>
        <label>1</label>
    </ligand>
</feature>
<keyword evidence="2" id="KW-0140">cGMP</keyword>
<feature type="binding site" evidence="10">
    <location>
        <position position="384"/>
    </location>
    <ligand>
        <name>AMP</name>
        <dbReference type="ChEBI" id="CHEBI:456215"/>
    </ligand>
</feature>
<feature type="region of interest" description="Disordered" evidence="13">
    <location>
        <begin position="646"/>
        <end position="665"/>
    </location>
</feature>
<dbReference type="InterPro" id="IPR013706">
    <property type="entry name" value="PDE1_N"/>
</dbReference>
<dbReference type="AlphaFoldDB" id="A0AA35K2C6"/>
<comment type="catalytic activity">
    <reaction evidence="6">
        <text>3',5'-cyclic AMP + H2O = AMP + H(+)</text>
        <dbReference type="Rhea" id="RHEA:25277"/>
        <dbReference type="ChEBI" id="CHEBI:15377"/>
        <dbReference type="ChEBI" id="CHEBI:15378"/>
        <dbReference type="ChEBI" id="CHEBI:58165"/>
        <dbReference type="ChEBI" id="CHEBI:456215"/>
    </reaction>
    <physiologicalReaction direction="left-to-right" evidence="6">
        <dbReference type="Rhea" id="RHEA:25278"/>
    </physiologicalReaction>
</comment>
<comment type="similarity">
    <text evidence="1">Belongs to the cyclic nucleotide phosphodiesterase family. PDE1 subfamily.</text>
</comment>